<feature type="domain" description="Integrase zinc-binding" evidence="2">
    <location>
        <begin position="629"/>
        <end position="679"/>
    </location>
</feature>
<comment type="caution">
    <text evidence="4">The sequence shown here is derived from an EMBL/GenBank/DDBJ whole genome shotgun (WGS) entry which is preliminary data.</text>
</comment>
<organism evidence="4 5">
    <name type="scientific">Holothuria leucospilota</name>
    <name type="common">Black long sea cucumber</name>
    <name type="synonym">Mertensiothuria leucospilota</name>
    <dbReference type="NCBI Taxonomy" id="206669"/>
    <lineage>
        <taxon>Eukaryota</taxon>
        <taxon>Metazoa</taxon>
        <taxon>Echinodermata</taxon>
        <taxon>Eleutherozoa</taxon>
        <taxon>Echinozoa</taxon>
        <taxon>Holothuroidea</taxon>
        <taxon>Aspidochirotacea</taxon>
        <taxon>Aspidochirotida</taxon>
        <taxon>Holothuriidae</taxon>
        <taxon>Holothuria</taxon>
    </lineage>
</organism>
<evidence type="ECO:0000256" key="1">
    <source>
        <dbReference type="SAM" id="MobiDB-lite"/>
    </source>
</evidence>
<feature type="compositionally biased region" description="Polar residues" evidence="1">
    <location>
        <begin position="18"/>
        <end position="34"/>
    </location>
</feature>
<evidence type="ECO:0000259" key="2">
    <source>
        <dbReference type="Pfam" id="PF17921"/>
    </source>
</evidence>
<name>A0A9Q1CAK4_HOLLE</name>
<protein>
    <recommendedName>
        <fullName evidence="6">Integrase zinc-binding domain-containing protein</fullName>
    </recommendedName>
</protein>
<dbReference type="Gene3D" id="1.10.340.70">
    <property type="match status" value="1"/>
</dbReference>
<evidence type="ECO:0008006" key="6">
    <source>
        <dbReference type="Google" id="ProtNLM"/>
    </source>
</evidence>
<feature type="compositionally biased region" description="Basic and acidic residues" evidence="1">
    <location>
        <begin position="39"/>
        <end position="48"/>
    </location>
</feature>
<sequence>MSISGKVAESEGEAMVQVENSQITIQDQVPSTGPNLHATPEEASRQTDTEGVAESLRRRREQSKGLRHAHPSVFSESVSKRQSVVSCQSVKSTLSSLKARAELDRAEQLAASRALQEEQRQSQSVDLPVTYTRDIIPLDKSHIPTCETAENWDHLSTIASEMPPLLDCERDFADFEHGDIRVSQEVIQFINFMESSITVNVKGHFEMPLPFKSRPNLPDNRKLAVVRLSHLKKRLDQDSVYKQHYSQYMDEMLKDGNAELATEKPEPGEYRGSSLNDYLLSGPDPTNSLRGVLSRFRRENMAVMCDVKMCHRFHVHPKDRDYLRFLWYHGGDTCTDHLEYRMNVHLFGAKSSTGCANFGLKYLSRMYEDHPLATPFLLQDFYVDDGVTSVDSVEKARRTIAEARELCLQLNLRLYKFISNRSVLESVPISERATDIQEVDLSKEKIPMERTVGVCWNIESDAFTFQISVKECPNTRREIHSLVAGAVVAVKLSTKVKKELQMHIDSEHFWCHSQVVLAYINNDAKKFHVFVSNRVQLIRDLTDVKQWQYVSTKENPANHASRGLCASELFSTNWYTGPEFLWRAVAFESHFVEPKLMDGVIRVGGRLRKSSMPLNEKHAVVLPKSGHITQLIIAYCHSQIKHQGRGQTLNEIRSKGYWILGGSKLVAESIRKCVTCRRLRRSVEEQRMADLPEDRVEPSPPFTFCGMDCFGPFTAEQGSKEYKRYGLLFTCLCSRAVHIETCWRYFGAIKHICEELSRSHDGLMSCMFGRPIPKMFHVRSYANCQQSSSVTCEYVRSTCQGTPHTKPLSNYEVELFSPASWKFREGRLVCKKEMAKGTVSLRAVLVPLEGEYLQNLQQTEKWNVPRRNLRVGDIVLVKDHETPRREWPLAVVKTAEADDDGLVRRV</sequence>
<evidence type="ECO:0000259" key="3">
    <source>
        <dbReference type="Pfam" id="PF18701"/>
    </source>
</evidence>
<feature type="compositionally biased region" description="Basic residues" evidence="1">
    <location>
        <begin position="57"/>
        <end position="70"/>
    </location>
</feature>
<dbReference type="Proteomes" id="UP001152320">
    <property type="component" value="Chromosome 5"/>
</dbReference>
<dbReference type="GO" id="GO:0003676">
    <property type="term" value="F:nucleic acid binding"/>
    <property type="evidence" value="ECO:0007669"/>
    <property type="project" value="InterPro"/>
</dbReference>
<dbReference type="Pfam" id="PF17921">
    <property type="entry name" value="Integrase_H2C2"/>
    <property type="match status" value="1"/>
</dbReference>
<dbReference type="InterPro" id="IPR040676">
    <property type="entry name" value="DUF5641"/>
</dbReference>
<dbReference type="InterPro" id="IPR041588">
    <property type="entry name" value="Integrase_H2C2"/>
</dbReference>
<dbReference type="Gene3D" id="3.30.420.10">
    <property type="entry name" value="Ribonuclease H-like superfamily/Ribonuclease H"/>
    <property type="match status" value="1"/>
</dbReference>
<evidence type="ECO:0000313" key="4">
    <source>
        <dbReference type="EMBL" id="KAJ8041407.1"/>
    </source>
</evidence>
<feature type="domain" description="DUF5641" evidence="3">
    <location>
        <begin position="850"/>
        <end position="906"/>
    </location>
</feature>
<dbReference type="InterPro" id="IPR036397">
    <property type="entry name" value="RNaseH_sf"/>
</dbReference>
<proteinExistence type="predicted"/>
<gene>
    <name evidence="4" type="ORF">HOLleu_12215</name>
</gene>
<evidence type="ECO:0000313" key="5">
    <source>
        <dbReference type="Proteomes" id="UP001152320"/>
    </source>
</evidence>
<reference evidence="4" key="1">
    <citation type="submission" date="2021-10" db="EMBL/GenBank/DDBJ databases">
        <title>Tropical sea cucumber genome reveals ecological adaptation and Cuvierian tubules defense mechanism.</title>
        <authorList>
            <person name="Chen T."/>
        </authorList>
    </citation>
    <scope>NUCLEOTIDE SEQUENCE</scope>
    <source>
        <strain evidence="4">Nanhai2018</strain>
        <tissue evidence="4">Muscle</tissue>
    </source>
</reference>
<accession>A0A9Q1CAK4</accession>
<dbReference type="PANTHER" id="PTHR47331:SF5">
    <property type="entry name" value="RIBONUCLEASE H"/>
    <property type="match status" value="1"/>
</dbReference>
<keyword evidence="5" id="KW-1185">Reference proteome</keyword>
<dbReference type="EMBL" id="JAIZAY010000005">
    <property type="protein sequence ID" value="KAJ8041407.1"/>
    <property type="molecule type" value="Genomic_DNA"/>
</dbReference>
<dbReference type="OrthoDB" id="10061219at2759"/>
<dbReference type="PANTHER" id="PTHR47331">
    <property type="entry name" value="PHD-TYPE DOMAIN-CONTAINING PROTEIN"/>
    <property type="match status" value="1"/>
</dbReference>
<feature type="region of interest" description="Disordered" evidence="1">
    <location>
        <begin position="1"/>
        <end position="78"/>
    </location>
</feature>
<dbReference type="Pfam" id="PF18701">
    <property type="entry name" value="DUF5641"/>
    <property type="match status" value="1"/>
</dbReference>
<dbReference type="AlphaFoldDB" id="A0A9Q1CAK4"/>